<accession>A0A8T0D4E4</accession>
<feature type="domain" description="C2H2-type" evidence="3">
    <location>
        <begin position="85"/>
        <end position="113"/>
    </location>
</feature>
<dbReference type="EMBL" id="JTDF01017575">
    <property type="protein sequence ID" value="KAF8562729.1"/>
    <property type="molecule type" value="Genomic_DNA"/>
</dbReference>
<sequence length="602" mass="66206">PVAQTSVCIPSTPAPESPDGRLAGSQTLPIDTPAPVGADPSYVSISTSHECPHCARCFTTIPGLKNAHDRDPTLHLTSTYGAFGYRCSQCRRQFTSDRGLSQHRRRAHPTEYNAYCLARLPTSRYKEPVQREYQKRLQLLRLERSTAASALQPIVMNPQVLVGTSPRVNTRDMSISDIPAPPSSPIIGMILSSSPTVRDLERNESTATSSPPSDRSTQTIYTPRGSSSSDVSSLEVEWQSPILLSGNSTTTPTSEGLHNMDYDNSQEVAQSTTAVSSVIAGPKQRLAPAEGSPHPQCPPLSPPFYCLSPHSSSSESSTTSPLTGSSGSSASFSSDPIRHSATAHLPHRLLLLPVASQSAAPGFSSSSPRLQQSFVNNVQQVNENDVHDAMLPVCKQIHGSPHSQPSGARGVNPRTLISSLLHVDLDESEEAATPQTLQTASVDENHNVSEEHRPTLEEPETQPSMVPVDISSLLLEKAHRVLSDVNNRDKASNTLLAIVDNQLHQPTGLKNFQCDLEEFCRKWYPHRWVRKKKKHTVLSRPINRRQRRRLQYGHIQNLYRRSRKDAASTVLNGRWREAFASVQAAPLQPQQRLDILRYHLLP</sequence>
<keyword evidence="1" id="KW-0479">Metal-binding</keyword>
<feature type="region of interest" description="Disordered" evidence="2">
    <location>
        <begin position="1"/>
        <end position="34"/>
    </location>
</feature>
<evidence type="ECO:0000313" key="4">
    <source>
        <dbReference type="EMBL" id="KAF8562729.1"/>
    </source>
</evidence>
<feature type="region of interest" description="Disordered" evidence="2">
    <location>
        <begin position="283"/>
        <end position="337"/>
    </location>
</feature>
<dbReference type="GO" id="GO:0008270">
    <property type="term" value="F:zinc ion binding"/>
    <property type="evidence" value="ECO:0007669"/>
    <property type="project" value="UniProtKB-KW"/>
</dbReference>
<proteinExistence type="predicted"/>
<dbReference type="PROSITE" id="PS00028">
    <property type="entry name" value="ZINC_FINGER_C2H2_1"/>
    <property type="match status" value="1"/>
</dbReference>
<feature type="compositionally biased region" description="Polar residues" evidence="2">
    <location>
        <begin position="433"/>
        <end position="442"/>
    </location>
</feature>
<evidence type="ECO:0000259" key="3">
    <source>
        <dbReference type="PROSITE" id="PS50157"/>
    </source>
</evidence>
<dbReference type="PROSITE" id="PS50157">
    <property type="entry name" value="ZINC_FINGER_C2H2_2"/>
    <property type="match status" value="1"/>
</dbReference>
<evidence type="ECO:0000256" key="2">
    <source>
        <dbReference type="SAM" id="MobiDB-lite"/>
    </source>
</evidence>
<dbReference type="Gene3D" id="3.30.160.60">
    <property type="entry name" value="Classic Zinc Finger"/>
    <property type="match status" value="1"/>
</dbReference>
<dbReference type="OrthoDB" id="3565419at2759"/>
<evidence type="ECO:0000256" key="1">
    <source>
        <dbReference type="PROSITE-ProRule" id="PRU00042"/>
    </source>
</evidence>
<feature type="region of interest" description="Disordered" evidence="2">
    <location>
        <begin position="428"/>
        <end position="464"/>
    </location>
</feature>
<feature type="compositionally biased region" description="Low complexity" evidence="2">
    <location>
        <begin position="308"/>
        <end position="334"/>
    </location>
</feature>
<feature type="region of interest" description="Disordered" evidence="2">
    <location>
        <begin position="197"/>
        <end position="233"/>
    </location>
</feature>
<feature type="compositionally biased region" description="Basic and acidic residues" evidence="2">
    <location>
        <begin position="443"/>
        <end position="456"/>
    </location>
</feature>
<organism evidence="4 5">
    <name type="scientific">Paragonimus westermani</name>
    <dbReference type="NCBI Taxonomy" id="34504"/>
    <lineage>
        <taxon>Eukaryota</taxon>
        <taxon>Metazoa</taxon>
        <taxon>Spiralia</taxon>
        <taxon>Lophotrochozoa</taxon>
        <taxon>Platyhelminthes</taxon>
        <taxon>Trematoda</taxon>
        <taxon>Digenea</taxon>
        <taxon>Plagiorchiida</taxon>
        <taxon>Troglotremata</taxon>
        <taxon>Troglotrematidae</taxon>
        <taxon>Paragonimus</taxon>
    </lineage>
</organism>
<feature type="compositionally biased region" description="Polar residues" evidence="2">
    <location>
        <begin position="205"/>
        <end position="225"/>
    </location>
</feature>
<keyword evidence="1" id="KW-0863">Zinc-finger</keyword>
<dbReference type="InterPro" id="IPR013087">
    <property type="entry name" value="Znf_C2H2_type"/>
</dbReference>
<dbReference type="Proteomes" id="UP000699462">
    <property type="component" value="Unassembled WGS sequence"/>
</dbReference>
<comment type="caution">
    <text evidence="4">The sequence shown here is derived from an EMBL/GenBank/DDBJ whole genome shotgun (WGS) entry which is preliminary data.</text>
</comment>
<gene>
    <name evidence="4" type="ORF">P879_12018</name>
</gene>
<keyword evidence="5" id="KW-1185">Reference proteome</keyword>
<reference evidence="4 5" key="1">
    <citation type="submission" date="2019-07" db="EMBL/GenBank/DDBJ databases">
        <title>Annotation for the trematode Paragonimus westermani.</title>
        <authorList>
            <person name="Choi Y.-J."/>
        </authorList>
    </citation>
    <scope>NUCLEOTIDE SEQUENCE [LARGE SCALE GENOMIC DNA]</scope>
    <source>
        <strain evidence="4">180907_Pwestermani</strain>
    </source>
</reference>
<protein>
    <recommendedName>
        <fullName evidence="3">C2H2-type domain-containing protein</fullName>
    </recommendedName>
</protein>
<name>A0A8T0D4E4_9TREM</name>
<feature type="non-terminal residue" evidence="4">
    <location>
        <position position="1"/>
    </location>
</feature>
<evidence type="ECO:0000313" key="5">
    <source>
        <dbReference type="Proteomes" id="UP000699462"/>
    </source>
</evidence>
<dbReference type="SMART" id="SM00355">
    <property type="entry name" value="ZnF_C2H2"/>
    <property type="match status" value="2"/>
</dbReference>
<dbReference type="AlphaFoldDB" id="A0A8T0D4E4"/>
<keyword evidence="1" id="KW-0862">Zinc</keyword>